<dbReference type="Proteomes" id="UP000593567">
    <property type="component" value="Unassembled WGS sequence"/>
</dbReference>
<dbReference type="OrthoDB" id="418757at2759"/>
<sequence length="216" mass="23764">MADCNPVYTPAEKDLQLEKATDDEYERSKDYPYRQVIGSLIYLMTATRPDLAWIIGKLSQHLERPGPAHIAALKRLLRYLKGTKGFNLRFTPNQQELVGYVDADWGGETSTRRSTTGYVFTLESSQRLGTQNSTTSLIIAVSVFMFLMCCLVVWLSIDTSATGNKEDGKPETSSGSPSLSSGADGENKWKAIVQLMPSGMQAWIIGSALTSADLIL</sequence>
<feature type="region of interest" description="Disordered" evidence="1">
    <location>
        <begin position="162"/>
        <end position="184"/>
    </location>
</feature>
<name>A0A7J7JLL4_BUGNE</name>
<keyword evidence="2" id="KW-0812">Transmembrane</keyword>
<reference evidence="3" key="1">
    <citation type="submission" date="2020-06" db="EMBL/GenBank/DDBJ databases">
        <title>Draft genome of Bugula neritina, a colonial animal packing powerful symbionts and potential medicines.</title>
        <authorList>
            <person name="Rayko M."/>
        </authorList>
    </citation>
    <scope>NUCLEOTIDE SEQUENCE [LARGE SCALE GENOMIC DNA]</scope>
    <source>
        <strain evidence="3">Kwan_BN1</strain>
    </source>
</reference>
<organism evidence="3 4">
    <name type="scientific">Bugula neritina</name>
    <name type="common">Brown bryozoan</name>
    <name type="synonym">Sertularia neritina</name>
    <dbReference type="NCBI Taxonomy" id="10212"/>
    <lineage>
        <taxon>Eukaryota</taxon>
        <taxon>Metazoa</taxon>
        <taxon>Spiralia</taxon>
        <taxon>Lophotrochozoa</taxon>
        <taxon>Bryozoa</taxon>
        <taxon>Gymnolaemata</taxon>
        <taxon>Cheilostomatida</taxon>
        <taxon>Flustrina</taxon>
        <taxon>Buguloidea</taxon>
        <taxon>Bugulidae</taxon>
        <taxon>Bugula</taxon>
    </lineage>
</organism>
<keyword evidence="2" id="KW-1133">Transmembrane helix</keyword>
<accession>A0A7J7JLL4</accession>
<evidence type="ECO:0000313" key="4">
    <source>
        <dbReference type="Proteomes" id="UP000593567"/>
    </source>
</evidence>
<proteinExistence type="predicted"/>
<dbReference type="PANTHER" id="PTHR11439">
    <property type="entry name" value="GAG-POL-RELATED RETROTRANSPOSON"/>
    <property type="match status" value="1"/>
</dbReference>
<gene>
    <name evidence="3" type="ORF">EB796_015139</name>
</gene>
<evidence type="ECO:0000256" key="1">
    <source>
        <dbReference type="SAM" id="MobiDB-lite"/>
    </source>
</evidence>
<dbReference type="AlphaFoldDB" id="A0A7J7JLL4"/>
<comment type="caution">
    <text evidence="3">The sequence shown here is derived from an EMBL/GenBank/DDBJ whole genome shotgun (WGS) entry which is preliminary data.</text>
</comment>
<dbReference type="PANTHER" id="PTHR11439:SF483">
    <property type="entry name" value="PEPTIDE SYNTHASE GLIP-LIKE, PUTATIVE (AFU_ORTHOLOGUE AFUA_3G12920)-RELATED"/>
    <property type="match status" value="1"/>
</dbReference>
<protein>
    <submittedName>
        <fullName evidence="3">Uncharacterized protein</fullName>
    </submittedName>
</protein>
<keyword evidence="2" id="KW-0472">Membrane</keyword>
<evidence type="ECO:0000256" key="2">
    <source>
        <dbReference type="SAM" id="Phobius"/>
    </source>
</evidence>
<dbReference type="EMBL" id="VXIV02002253">
    <property type="protein sequence ID" value="KAF6026551.1"/>
    <property type="molecule type" value="Genomic_DNA"/>
</dbReference>
<evidence type="ECO:0000313" key="3">
    <source>
        <dbReference type="EMBL" id="KAF6026551.1"/>
    </source>
</evidence>
<feature type="transmembrane region" description="Helical" evidence="2">
    <location>
        <begin position="137"/>
        <end position="157"/>
    </location>
</feature>
<feature type="compositionally biased region" description="Low complexity" evidence="1">
    <location>
        <begin position="173"/>
        <end position="182"/>
    </location>
</feature>
<keyword evidence="4" id="KW-1185">Reference proteome</keyword>